<keyword evidence="5" id="KW-1185">Reference proteome</keyword>
<feature type="domain" description="SHSP" evidence="3">
    <location>
        <begin position="34"/>
        <end position="146"/>
    </location>
</feature>
<name>A0A0U9I4J5_9FIRM</name>
<gene>
    <name evidence="4" type="ORF">TSYNT_7274</name>
</gene>
<comment type="similarity">
    <text evidence="1 2">Belongs to the small heat shock protein (HSP20) family.</text>
</comment>
<dbReference type="InterPro" id="IPR002068">
    <property type="entry name" value="A-crystallin/Hsp20_dom"/>
</dbReference>
<dbReference type="OrthoDB" id="9811615at2"/>
<dbReference type="EMBL" id="DF977001">
    <property type="protein sequence ID" value="GAQ25256.1"/>
    <property type="molecule type" value="Genomic_DNA"/>
</dbReference>
<dbReference type="PANTHER" id="PTHR11527">
    <property type="entry name" value="HEAT-SHOCK PROTEIN 20 FAMILY MEMBER"/>
    <property type="match status" value="1"/>
</dbReference>
<proteinExistence type="inferred from homology"/>
<evidence type="ECO:0000313" key="5">
    <source>
        <dbReference type="Proteomes" id="UP000062160"/>
    </source>
</evidence>
<dbReference type="STRING" id="224999.GCA_001485475_01271"/>
<dbReference type="PROSITE" id="PS01031">
    <property type="entry name" value="SHSP"/>
    <property type="match status" value="1"/>
</dbReference>
<accession>A0A0U9I4J5</accession>
<evidence type="ECO:0000259" key="3">
    <source>
        <dbReference type="PROSITE" id="PS01031"/>
    </source>
</evidence>
<dbReference type="CDD" id="cd06471">
    <property type="entry name" value="ACD_LpsHSP_like"/>
    <property type="match status" value="1"/>
</dbReference>
<sequence>MQDRGLIPWRRRKHSLPDLLDLMLDTDDFSDFLDEFETRSFRVDVKETDKEYIVEADLPGCDKNNINVSYDDGVLTIAASYEETAEEKDKNYIRRERRRGNFSRSLSIPEDVKADEIKASFKDGVLKVTLPKSGVAKLSGKVINVE</sequence>
<dbReference type="Proteomes" id="UP000062160">
    <property type="component" value="Unassembled WGS sequence"/>
</dbReference>
<evidence type="ECO:0000256" key="2">
    <source>
        <dbReference type="RuleBase" id="RU003616"/>
    </source>
</evidence>
<dbReference type="RefSeq" id="WP_059032657.1">
    <property type="nucleotide sequence ID" value="NZ_BSDN01000002.1"/>
</dbReference>
<dbReference type="InterPro" id="IPR008978">
    <property type="entry name" value="HSP20-like_chaperone"/>
</dbReference>
<dbReference type="InterPro" id="IPR031107">
    <property type="entry name" value="Small_HSP"/>
</dbReference>
<reference evidence="4" key="1">
    <citation type="journal article" date="2016" name="Genome Announc.">
        <title>Draft Genome Sequence of the Syntrophic Lactate-Degrading Bacterium Tepidanaerobacter syntrophicus JLT.</title>
        <authorList>
            <person name="Matsuura N."/>
            <person name="Ohashi A."/>
            <person name="Tourlousse D.M."/>
            <person name="Sekiguchi Y."/>
        </authorList>
    </citation>
    <scope>NUCLEOTIDE SEQUENCE [LARGE SCALE GENOMIC DNA]</scope>
    <source>
        <strain evidence="4">JL</strain>
    </source>
</reference>
<organism evidence="4">
    <name type="scientific">Tepidanaerobacter syntrophicus</name>
    <dbReference type="NCBI Taxonomy" id="224999"/>
    <lineage>
        <taxon>Bacteria</taxon>
        <taxon>Bacillati</taxon>
        <taxon>Bacillota</taxon>
        <taxon>Clostridia</taxon>
        <taxon>Thermosediminibacterales</taxon>
        <taxon>Tepidanaerobacteraceae</taxon>
        <taxon>Tepidanaerobacter</taxon>
    </lineage>
</organism>
<dbReference type="Gene3D" id="2.60.40.790">
    <property type="match status" value="1"/>
</dbReference>
<dbReference type="SUPFAM" id="SSF49764">
    <property type="entry name" value="HSP20-like chaperones"/>
    <property type="match status" value="1"/>
</dbReference>
<evidence type="ECO:0000256" key="1">
    <source>
        <dbReference type="PROSITE-ProRule" id="PRU00285"/>
    </source>
</evidence>
<evidence type="ECO:0000313" key="4">
    <source>
        <dbReference type="EMBL" id="GAQ25256.1"/>
    </source>
</evidence>
<dbReference type="AlphaFoldDB" id="A0A0U9I4J5"/>
<dbReference type="Pfam" id="PF00011">
    <property type="entry name" value="HSP20"/>
    <property type="match status" value="1"/>
</dbReference>
<protein>
    <submittedName>
        <fullName evidence="4">HSP20 family protein</fullName>
    </submittedName>
</protein>